<evidence type="ECO:0000313" key="2">
    <source>
        <dbReference type="Proteomes" id="UP000234300"/>
    </source>
</evidence>
<dbReference type="EMBL" id="FXZI01000001">
    <property type="protein sequence ID" value="SMX72403.1"/>
    <property type="molecule type" value="Genomic_DNA"/>
</dbReference>
<dbReference type="InterPro" id="IPR036412">
    <property type="entry name" value="HAD-like_sf"/>
</dbReference>
<organism evidence="1 2">
    <name type="scientific">Brevibacterium aurantiacum</name>
    <dbReference type="NCBI Taxonomy" id="273384"/>
    <lineage>
        <taxon>Bacteria</taxon>
        <taxon>Bacillati</taxon>
        <taxon>Actinomycetota</taxon>
        <taxon>Actinomycetes</taxon>
        <taxon>Micrococcales</taxon>
        <taxon>Brevibacteriaceae</taxon>
        <taxon>Brevibacterium</taxon>
    </lineage>
</organism>
<name>A0A2H1IB51_BREAU</name>
<proteinExistence type="predicted"/>
<dbReference type="AlphaFoldDB" id="A0A2H1IB51"/>
<dbReference type="SUPFAM" id="SSF56784">
    <property type="entry name" value="HAD-like"/>
    <property type="match status" value="1"/>
</dbReference>
<dbReference type="InterPro" id="IPR023214">
    <property type="entry name" value="HAD_sf"/>
</dbReference>
<sequence>MIYDLDGVITLKDTFTALVIRRLVRSPLRLLRALPKAVTMVCGRKEEASRKIAEIALAGMTDASYCALADQLGREIAADTRWIRPCAVQLIRRQHASGARIVVATATERRLAESLLAAAEVPYDLLSASLLDSTPSGLTVSDHRVGARKKEALLELNVPIPSAEFVTDSMTDLPTAKAASSVVLIGASKRTQRRFRETNVALIDPS</sequence>
<dbReference type="Pfam" id="PF12710">
    <property type="entry name" value="HAD"/>
    <property type="match status" value="1"/>
</dbReference>
<reference evidence="1 2" key="1">
    <citation type="submission" date="2017-03" db="EMBL/GenBank/DDBJ databases">
        <authorList>
            <person name="Afonso C.L."/>
            <person name="Miller P.J."/>
            <person name="Scott M.A."/>
            <person name="Spackman E."/>
            <person name="Goraichik I."/>
            <person name="Dimitrov K.M."/>
            <person name="Suarez D.L."/>
            <person name="Swayne D.E."/>
        </authorList>
    </citation>
    <scope>NUCLEOTIDE SEQUENCE [LARGE SCALE GENOMIC DNA]</scope>
    <source>
        <strain evidence="2">8(6)</strain>
    </source>
</reference>
<keyword evidence="1" id="KW-0378">Hydrolase</keyword>
<accession>A0A2H1IB51</accession>
<gene>
    <name evidence="1" type="ORF">BAURA86_00420</name>
</gene>
<protein>
    <submittedName>
        <fullName evidence="1">Phosphatidylglycerophosphatase C</fullName>
        <ecNumber evidence="1">3.1.3.27</ecNumber>
    </submittedName>
</protein>
<dbReference type="EC" id="3.1.3.27" evidence="1"/>
<dbReference type="Gene3D" id="3.40.50.1000">
    <property type="entry name" value="HAD superfamily/HAD-like"/>
    <property type="match status" value="1"/>
</dbReference>
<evidence type="ECO:0000313" key="1">
    <source>
        <dbReference type="EMBL" id="SMX72403.1"/>
    </source>
</evidence>
<dbReference type="GO" id="GO:0008962">
    <property type="term" value="F:phosphatidylglycerophosphatase activity"/>
    <property type="evidence" value="ECO:0007669"/>
    <property type="project" value="UniProtKB-EC"/>
</dbReference>
<dbReference type="Proteomes" id="UP000234300">
    <property type="component" value="Unassembled WGS sequence"/>
</dbReference>